<dbReference type="SUPFAM" id="SSF52833">
    <property type="entry name" value="Thioredoxin-like"/>
    <property type="match status" value="1"/>
</dbReference>
<name>A0ABR8SLB4_9BACL</name>
<gene>
    <name evidence="2" type="ORF">H9648_08895</name>
</gene>
<dbReference type="EMBL" id="JACSQM010000003">
    <property type="protein sequence ID" value="MBD7964168.1"/>
    <property type="molecule type" value="Genomic_DNA"/>
</dbReference>
<evidence type="ECO:0000313" key="3">
    <source>
        <dbReference type="Proteomes" id="UP000603641"/>
    </source>
</evidence>
<comment type="caution">
    <text evidence="2">The sequence shown here is derived from an EMBL/GenBank/DDBJ whole genome shotgun (WGS) entry which is preliminary data.</text>
</comment>
<accession>A0ABR8SLB4</accession>
<dbReference type="Pfam" id="PF10262">
    <property type="entry name" value="Rdx"/>
    <property type="match status" value="1"/>
</dbReference>
<protein>
    <submittedName>
        <fullName evidence="2">SelT/SelW/SelH family protein</fullName>
    </submittedName>
</protein>
<dbReference type="Proteomes" id="UP000603641">
    <property type="component" value="Unassembled WGS sequence"/>
</dbReference>
<evidence type="ECO:0000256" key="1">
    <source>
        <dbReference type="ARBA" id="ARBA00023284"/>
    </source>
</evidence>
<evidence type="ECO:0000313" key="2">
    <source>
        <dbReference type="EMBL" id="MBD7964168.1"/>
    </source>
</evidence>
<reference evidence="2 3" key="1">
    <citation type="submission" date="2020-08" db="EMBL/GenBank/DDBJ databases">
        <title>A Genomic Blueprint of the Chicken Gut Microbiome.</title>
        <authorList>
            <person name="Gilroy R."/>
            <person name="Ravi A."/>
            <person name="Getino M."/>
            <person name="Pursley I."/>
            <person name="Horton D.L."/>
            <person name="Alikhan N.-F."/>
            <person name="Baker D."/>
            <person name="Gharbi K."/>
            <person name="Hall N."/>
            <person name="Watson M."/>
            <person name="Adriaenssens E.M."/>
            <person name="Foster-Nyarko E."/>
            <person name="Jarju S."/>
            <person name="Secka A."/>
            <person name="Antonio M."/>
            <person name="Oren A."/>
            <person name="Chaudhuri R."/>
            <person name="La Ragione R.M."/>
            <person name="Hildebrand F."/>
            <person name="Pallen M.J."/>
        </authorList>
    </citation>
    <scope>NUCLEOTIDE SEQUENCE [LARGE SCALE GENOMIC DNA]</scope>
    <source>
        <strain evidence="2 3">Sa2CUA10</strain>
    </source>
</reference>
<dbReference type="Gene3D" id="3.40.30.10">
    <property type="entry name" value="Glutaredoxin"/>
    <property type="match status" value="1"/>
</dbReference>
<dbReference type="InterPro" id="IPR036249">
    <property type="entry name" value="Thioredoxin-like_sf"/>
</dbReference>
<organism evidence="2 3">
    <name type="scientific">Fictibacillus norfolkensis</name>
    <dbReference type="NCBI Taxonomy" id="2762233"/>
    <lineage>
        <taxon>Bacteria</taxon>
        <taxon>Bacillati</taxon>
        <taxon>Bacillota</taxon>
        <taxon>Bacilli</taxon>
        <taxon>Bacillales</taxon>
        <taxon>Fictibacillaceae</taxon>
        <taxon>Fictibacillus</taxon>
    </lineage>
</organism>
<keyword evidence="3" id="KW-1185">Reference proteome</keyword>
<proteinExistence type="predicted"/>
<sequence length="55" mass="6288">MFNHFRSKILSLELIPSSGGVFEVNVNGEKIYSKKETGEFPDHDLIIQHLEKLMA</sequence>
<keyword evidence="1" id="KW-0676">Redox-active center</keyword>
<dbReference type="NCBIfam" id="TIGR02174">
    <property type="entry name" value="CXXU_selWTH"/>
    <property type="match status" value="1"/>
</dbReference>
<dbReference type="InterPro" id="IPR011893">
    <property type="entry name" value="Selenoprotein_Rdx-typ"/>
</dbReference>